<dbReference type="PANTHER" id="PTHR43317:SF1">
    <property type="entry name" value="THERMOSPERMINE SYNTHASE ACAULIS5"/>
    <property type="match status" value="1"/>
</dbReference>
<dbReference type="GO" id="GO:0006596">
    <property type="term" value="P:polyamine biosynthetic process"/>
    <property type="evidence" value="ECO:0007669"/>
    <property type="project" value="UniProtKB-KW"/>
</dbReference>
<keyword evidence="3" id="KW-1185">Reference proteome</keyword>
<reference evidence="2 3" key="1">
    <citation type="submission" date="2016-10" db="EMBL/GenBank/DDBJ databases">
        <authorList>
            <person name="de Groot N.N."/>
        </authorList>
    </citation>
    <scope>NUCLEOTIDE SEQUENCE [LARGE SCALE GENOMIC DNA]</scope>
    <source>
        <strain evidence="2 3">DSM 22012</strain>
    </source>
</reference>
<gene>
    <name evidence="2" type="ORF">SAMN05444390_1011395</name>
</gene>
<dbReference type="OrthoDB" id="9761985at2"/>
<dbReference type="InterPro" id="IPR029063">
    <property type="entry name" value="SAM-dependent_MTases_sf"/>
</dbReference>
<dbReference type="RefSeq" id="WP_104002303.1">
    <property type="nucleotide sequence ID" value="NZ_FNVQ01000001.1"/>
</dbReference>
<dbReference type="Gene3D" id="3.40.50.150">
    <property type="entry name" value="Vaccinia Virus protein VP39"/>
    <property type="match status" value="1"/>
</dbReference>
<evidence type="ECO:0000313" key="2">
    <source>
        <dbReference type="EMBL" id="SEG11375.1"/>
    </source>
</evidence>
<evidence type="ECO:0000313" key="3">
    <source>
        <dbReference type="Proteomes" id="UP000236745"/>
    </source>
</evidence>
<dbReference type="CDD" id="cd02440">
    <property type="entry name" value="AdoMet_MTases"/>
    <property type="match status" value="1"/>
</dbReference>
<sequence>MTASAREIFREYDQYGVVRVLDDGNRRILSFGDDDEQSCVLKTDVTDLQHEYTRAMLLALIFNEPRRVLTLGLGAGSLNTCLHNRFPGIKQEVVELRPAVIEAARRFFQLPRSKRLVLHEMDAKVYLGAPEVSGVDILFSDLYGSDGMDEMQLDPDFIERCADLIKADGWLVLNCWREHESSELPNLLSTWFTELYSVRTSDGNWVLFAGKKPSQLSNSQIKSRLKQLEKQLGFSLHPGFKRLQSLI</sequence>
<name>A0A1H5XIU1_9GAMM</name>
<dbReference type="PANTHER" id="PTHR43317">
    <property type="entry name" value="THERMOSPERMINE SYNTHASE ACAULIS5"/>
    <property type="match status" value="1"/>
</dbReference>
<keyword evidence="1" id="KW-0620">Polyamine biosynthesis</keyword>
<accession>A0A1H5XIU1</accession>
<dbReference type="Proteomes" id="UP000236745">
    <property type="component" value="Unassembled WGS sequence"/>
</dbReference>
<dbReference type="AlphaFoldDB" id="A0A1H5XIU1"/>
<evidence type="ECO:0000256" key="1">
    <source>
        <dbReference type="ARBA" id="ARBA00023115"/>
    </source>
</evidence>
<dbReference type="EMBL" id="FNVQ01000001">
    <property type="protein sequence ID" value="SEG11375.1"/>
    <property type="molecule type" value="Genomic_DNA"/>
</dbReference>
<proteinExistence type="predicted"/>
<protein>
    <submittedName>
        <fullName evidence="2">Spermidine synthase</fullName>
    </submittedName>
</protein>
<dbReference type="SUPFAM" id="SSF53335">
    <property type="entry name" value="S-adenosyl-L-methionine-dependent methyltransferases"/>
    <property type="match status" value="1"/>
</dbReference>
<organism evidence="2 3">
    <name type="scientific">Marinobacterium lutimaris</name>
    <dbReference type="NCBI Taxonomy" id="568106"/>
    <lineage>
        <taxon>Bacteria</taxon>
        <taxon>Pseudomonadati</taxon>
        <taxon>Pseudomonadota</taxon>
        <taxon>Gammaproteobacteria</taxon>
        <taxon>Oceanospirillales</taxon>
        <taxon>Oceanospirillaceae</taxon>
        <taxon>Marinobacterium</taxon>
    </lineage>
</organism>